<feature type="transmembrane region" description="Helical" evidence="1">
    <location>
        <begin position="21"/>
        <end position="39"/>
    </location>
</feature>
<accession>A0A1B1PBC3</accession>
<evidence type="ECO:0000313" key="2">
    <source>
        <dbReference type="EMBL" id="ANT41458.1"/>
    </source>
</evidence>
<keyword evidence="1" id="KW-1133">Transmembrane helix</keyword>
<proteinExistence type="predicted"/>
<dbReference type="KEGG" id="vg:29065366"/>
<organism evidence="2 3">
    <name type="scientific">Bacillus phage DirtyBetty</name>
    <dbReference type="NCBI Taxonomy" id="1873999"/>
    <lineage>
        <taxon>Viruses</taxon>
        <taxon>Duplodnaviria</taxon>
        <taxon>Heunggongvirae</taxon>
        <taxon>Uroviricota</taxon>
        <taxon>Caudoviricetes</taxon>
        <taxon>Herelleviridae</taxon>
        <taxon>Bastillevirinae</taxon>
        <taxon>Wphvirus</taxon>
        <taxon>Wphvirus megatron</taxon>
    </lineage>
</organism>
<gene>
    <name evidence="2" type="ORF">DIRTYBETTY_277</name>
</gene>
<name>A0A1B1PBC3_9CAUD</name>
<protein>
    <submittedName>
        <fullName evidence="2">Uncharacterized protein</fullName>
    </submittedName>
</protein>
<reference evidence="2 3" key="1">
    <citation type="submission" date="2016-06" db="EMBL/GenBank/DDBJ databases">
        <authorList>
            <person name="Kjaerup R.B."/>
            <person name="Dalgaard T.S."/>
            <person name="Juul-Madsen H.R."/>
        </authorList>
    </citation>
    <scope>NUCLEOTIDE SEQUENCE [LARGE SCALE GENOMIC DNA]</scope>
</reference>
<dbReference type="Proteomes" id="UP000203382">
    <property type="component" value="Segment"/>
</dbReference>
<evidence type="ECO:0000313" key="3">
    <source>
        <dbReference type="Proteomes" id="UP000203382"/>
    </source>
</evidence>
<keyword evidence="1" id="KW-0812">Transmembrane</keyword>
<keyword evidence="1" id="KW-0472">Membrane</keyword>
<dbReference type="GeneID" id="29065366"/>
<dbReference type="RefSeq" id="YP_009285219.1">
    <property type="nucleotide sequence ID" value="NC_031054.1"/>
</dbReference>
<sequence>MFNRGSAGGVKQMSMRGSLKMAVCIGFMGGVIWGMAQFLEIMN</sequence>
<dbReference type="EMBL" id="KX349903">
    <property type="protein sequence ID" value="ANT41458.1"/>
    <property type="molecule type" value="Genomic_DNA"/>
</dbReference>
<evidence type="ECO:0000256" key="1">
    <source>
        <dbReference type="SAM" id="Phobius"/>
    </source>
</evidence>